<sequence length="466" mass="51931">MIKRVIKNWRQGRKRPGLLDVVLHIGAPKCGSSAIQRLCVSHRDHLLTMGYYYPEHTLDVNGVSGGHTQLAGALINGKKEQASTTFQRWLAEARAHQACLLLSAEALYGQHEAMAEFCRGLNIRVVGFLRHPVDYLLANHNQGIKRHMDTRRLGQLLPELLGRPTGHLVGLPLLKWADAFGDDNCCFMAYQSPSAGGSPVEKLFLEALGIPTSKLEVLLNDLKGITNRSYVKSALELKRLLNTVLDELPANSAHQVDWSLQGYSDRAVDEQGYTMSDLSIEVREHLERDLLKQMETVIRRFPALASAADVTAESEKTLGCGWLDLSAPLAALQADTPQVVEQIKQSAVTLRDQGRQDYAFCKLLDVLGIEFNEPRAQTKLPGLSVQQRKVLEKDTSREADCLRELAVLLERQELLEDALFAIKCALDRRPQGTGIQRIKARIEEKLSLTLAKDSPKPRSIQKSEVK</sequence>
<evidence type="ECO:0000313" key="1">
    <source>
        <dbReference type="EMBL" id="TVU87582.1"/>
    </source>
</evidence>
<reference evidence="1 2" key="1">
    <citation type="submission" date="2019-07" db="EMBL/GenBank/DDBJ databases">
        <title>Diversity of Bacteria from Kongsfjorden, Arctic.</title>
        <authorList>
            <person name="Yu Y."/>
        </authorList>
    </citation>
    <scope>NUCLEOTIDE SEQUENCE [LARGE SCALE GENOMIC DNA]</scope>
    <source>
        <strain evidence="1 2">SM1922</strain>
    </source>
</reference>
<proteinExistence type="predicted"/>
<organism evidence="1 2">
    <name type="scientific">Vreelandella titanicae</name>
    <dbReference type="NCBI Taxonomy" id="664683"/>
    <lineage>
        <taxon>Bacteria</taxon>
        <taxon>Pseudomonadati</taxon>
        <taxon>Pseudomonadota</taxon>
        <taxon>Gammaproteobacteria</taxon>
        <taxon>Oceanospirillales</taxon>
        <taxon>Halomonadaceae</taxon>
        <taxon>Vreelandella</taxon>
    </lineage>
</organism>
<dbReference type="SUPFAM" id="SSF52540">
    <property type="entry name" value="P-loop containing nucleoside triphosphate hydrolases"/>
    <property type="match status" value="1"/>
</dbReference>
<evidence type="ECO:0000313" key="2">
    <source>
        <dbReference type="Proteomes" id="UP000317288"/>
    </source>
</evidence>
<accession>A0A558J1Z0</accession>
<dbReference type="InterPro" id="IPR027417">
    <property type="entry name" value="P-loop_NTPase"/>
</dbReference>
<dbReference type="Gene3D" id="3.40.50.300">
    <property type="entry name" value="P-loop containing nucleotide triphosphate hydrolases"/>
    <property type="match status" value="1"/>
</dbReference>
<comment type="caution">
    <text evidence="1">The sequence shown here is derived from an EMBL/GenBank/DDBJ whole genome shotgun (WGS) entry which is preliminary data.</text>
</comment>
<dbReference type="EMBL" id="VNFE01000008">
    <property type="protein sequence ID" value="TVU87582.1"/>
    <property type="molecule type" value="Genomic_DNA"/>
</dbReference>
<dbReference type="AlphaFoldDB" id="A0A558J1Z0"/>
<protein>
    <submittedName>
        <fullName evidence="1">Uncharacterized protein</fullName>
    </submittedName>
</protein>
<dbReference type="RefSeq" id="WP_144814940.1">
    <property type="nucleotide sequence ID" value="NZ_VNFE01000008.1"/>
</dbReference>
<gene>
    <name evidence="1" type="ORF">FQP89_20765</name>
</gene>
<dbReference type="Proteomes" id="UP000317288">
    <property type="component" value="Unassembled WGS sequence"/>
</dbReference>
<name>A0A558J1Z0_9GAMM</name>